<feature type="domain" description="Glycosyl transferase CAP10" evidence="3">
    <location>
        <begin position="100"/>
        <end position="309"/>
    </location>
</feature>
<dbReference type="InterPro" id="IPR051091">
    <property type="entry name" value="O-Glucosyltr/Glycosyltrsf_90"/>
</dbReference>
<name>A0A9N8EU35_9STRA</name>
<gene>
    <name evidence="4" type="ORF">SEMRO_1968_G308440.1</name>
</gene>
<sequence>MGDFLIAFSLENHKLTITGPGKGRGLAWDQWKYTVHLMRRLLEPVRTHKPPLKLKFIVNLHDRARDSSVNATVRVFSACKEDYYTNEKPIPNNEAPSRHYPFNATYIRGTNASKFKASRDLLFRAWFSLPDHLHKLWLWPFYSQGLNFVERDNVINWRGSTTGEWGTGVRFQMIEKIGGTDVHTLTDNLVSVHFAFVRAVQGPDEEGSSAKERYRFANGMKYLELQRNKYILDVDGNGATQRFPGLPRSGSVIFKSSRYREWYHGVMEPYKHYVPVSYDISDLVEKVAWVHAHPAIAQSIALSSHFVRPAQ</sequence>
<keyword evidence="2" id="KW-0808">Transferase</keyword>
<reference evidence="4" key="1">
    <citation type="submission" date="2020-06" db="EMBL/GenBank/DDBJ databases">
        <authorList>
            <consortium name="Plant Systems Biology data submission"/>
        </authorList>
    </citation>
    <scope>NUCLEOTIDE SEQUENCE</scope>
    <source>
        <strain evidence="4">D6</strain>
    </source>
</reference>
<evidence type="ECO:0000313" key="4">
    <source>
        <dbReference type="EMBL" id="CAB9527271.1"/>
    </source>
</evidence>
<dbReference type="SMART" id="SM00672">
    <property type="entry name" value="CAP10"/>
    <property type="match status" value="1"/>
</dbReference>
<organism evidence="4 5">
    <name type="scientific">Seminavis robusta</name>
    <dbReference type="NCBI Taxonomy" id="568900"/>
    <lineage>
        <taxon>Eukaryota</taxon>
        <taxon>Sar</taxon>
        <taxon>Stramenopiles</taxon>
        <taxon>Ochrophyta</taxon>
        <taxon>Bacillariophyta</taxon>
        <taxon>Bacillariophyceae</taxon>
        <taxon>Bacillariophycidae</taxon>
        <taxon>Naviculales</taxon>
        <taxon>Naviculaceae</taxon>
        <taxon>Seminavis</taxon>
    </lineage>
</organism>
<dbReference type="GO" id="GO:0016740">
    <property type="term" value="F:transferase activity"/>
    <property type="evidence" value="ECO:0007669"/>
    <property type="project" value="UniProtKB-KW"/>
</dbReference>
<dbReference type="InterPro" id="IPR006598">
    <property type="entry name" value="CAP10"/>
</dbReference>
<evidence type="ECO:0000256" key="2">
    <source>
        <dbReference type="ARBA" id="ARBA00022679"/>
    </source>
</evidence>
<comment type="similarity">
    <text evidence="1">Belongs to the glycosyltransferase 90 family.</text>
</comment>
<evidence type="ECO:0000259" key="3">
    <source>
        <dbReference type="SMART" id="SM00672"/>
    </source>
</evidence>
<proteinExistence type="inferred from homology"/>
<dbReference type="Proteomes" id="UP001153069">
    <property type="component" value="Unassembled WGS sequence"/>
</dbReference>
<accession>A0A9N8EU35</accession>
<dbReference type="EMBL" id="CAICTM010001966">
    <property type="protein sequence ID" value="CAB9527271.1"/>
    <property type="molecule type" value="Genomic_DNA"/>
</dbReference>
<dbReference type="PANTHER" id="PTHR12203">
    <property type="entry name" value="KDEL LYS-ASP-GLU-LEU CONTAINING - RELATED"/>
    <property type="match status" value="1"/>
</dbReference>
<protein>
    <submittedName>
        <fullName evidence="4">KDEL motif-containing protein 1</fullName>
    </submittedName>
</protein>
<evidence type="ECO:0000256" key="1">
    <source>
        <dbReference type="ARBA" id="ARBA00010118"/>
    </source>
</evidence>
<evidence type="ECO:0000313" key="5">
    <source>
        <dbReference type="Proteomes" id="UP001153069"/>
    </source>
</evidence>
<dbReference type="Pfam" id="PF05686">
    <property type="entry name" value="Glyco_transf_90"/>
    <property type="match status" value="1"/>
</dbReference>
<keyword evidence="5" id="KW-1185">Reference proteome</keyword>
<dbReference type="AlphaFoldDB" id="A0A9N8EU35"/>
<comment type="caution">
    <text evidence="4">The sequence shown here is derived from an EMBL/GenBank/DDBJ whole genome shotgun (WGS) entry which is preliminary data.</text>
</comment>
<dbReference type="OrthoDB" id="48801at2759"/>
<dbReference type="PANTHER" id="PTHR12203:SF35">
    <property type="entry name" value="PROTEIN O-GLUCOSYLTRANSFERASE 1"/>
    <property type="match status" value="1"/>
</dbReference>